<dbReference type="EMBL" id="CAOQHR010000004">
    <property type="protein sequence ID" value="CAI6333323.1"/>
    <property type="molecule type" value="Genomic_DNA"/>
</dbReference>
<name>A0A9W4UBL3_9PLEO</name>
<dbReference type="AlphaFoldDB" id="A0A9W4UBL3"/>
<organism evidence="2 3">
    <name type="scientific">Periconia digitata</name>
    <dbReference type="NCBI Taxonomy" id="1303443"/>
    <lineage>
        <taxon>Eukaryota</taxon>
        <taxon>Fungi</taxon>
        <taxon>Dikarya</taxon>
        <taxon>Ascomycota</taxon>
        <taxon>Pezizomycotina</taxon>
        <taxon>Dothideomycetes</taxon>
        <taxon>Pleosporomycetidae</taxon>
        <taxon>Pleosporales</taxon>
        <taxon>Massarineae</taxon>
        <taxon>Periconiaceae</taxon>
        <taxon>Periconia</taxon>
    </lineage>
</organism>
<keyword evidence="3" id="KW-1185">Reference proteome</keyword>
<reference evidence="2" key="1">
    <citation type="submission" date="2023-01" db="EMBL/GenBank/DDBJ databases">
        <authorList>
            <person name="Van Ghelder C."/>
            <person name="Rancurel C."/>
        </authorList>
    </citation>
    <scope>NUCLEOTIDE SEQUENCE</scope>
    <source>
        <strain evidence="2">CNCM I-4278</strain>
    </source>
</reference>
<accession>A0A9W4UBL3</accession>
<protein>
    <submittedName>
        <fullName evidence="2">Uncharacterized protein</fullName>
    </submittedName>
</protein>
<evidence type="ECO:0000313" key="2">
    <source>
        <dbReference type="EMBL" id="CAI6333323.1"/>
    </source>
</evidence>
<evidence type="ECO:0000313" key="3">
    <source>
        <dbReference type="Proteomes" id="UP001152607"/>
    </source>
</evidence>
<evidence type="ECO:0000256" key="1">
    <source>
        <dbReference type="SAM" id="Phobius"/>
    </source>
</evidence>
<sequence>MTMPAKLLLIRNGDQYAEGWKEGVTMMCKVHIVSNIRAVGVSNAGYCGIRDGMKGTCVSEGVLSNSKANVISFALFQLRHMNTVVLVMWIVALMHAITFSKDSLRVMF</sequence>
<gene>
    <name evidence="2" type="ORF">PDIGIT_LOCUS6361</name>
</gene>
<feature type="transmembrane region" description="Helical" evidence="1">
    <location>
        <begin position="81"/>
        <end position="99"/>
    </location>
</feature>
<proteinExistence type="predicted"/>
<keyword evidence="1" id="KW-0812">Transmembrane</keyword>
<dbReference type="Proteomes" id="UP001152607">
    <property type="component" value="Unassembled WGS sequence"/>
</dbReference>
<keyword evidence="1" id="KW-1133">Transmembrane helix</keyword>
<keyword evidence="1" id="KW-0472">Membrane</keyword>
<comment type="caution">
    <text evidence="2">The sequence shown here is derived from an EMBL/GenBank/DDBJ whole genome shotgun (WGS) entry which is preliminary data.</text>
</comment>